<evidence type="ECO:0000256" key="7">
    <source>
        <dbReference type="ARBA" id="ARBA00022759"/>
    </source>
</evidence>
<dbReference type="InterPro" id="IPR023780">
    <property type="entry name" value="Chromo_domain"/>
</dbReference>
<feature type="domain" description="Integrase catalytic" evidence="11">
    <location>
        <begin position="788"/>
        <end position="902"/>
    </location>
</feature>
<dbReference type="PANTHER" id="PTHR37984">
    <property type="entry name" value="PROTEIN CBG26694"/>
    <property type="match status" value="1"/>
</dbReference>
<dbReference type="GO" id="GO:0016779">
    <property type="term" value="F:nucleotidyltransferase activity"/>
    <property type="evidence" value="ECO:0007669"/>
    <property type="project" value="UniProtKB-KW"/>
</dbReference>
<accession>A0AAE0RGC2</accession>
<dbReference type="GO" id="GO:0003676">
    <property type="term" value="F:nucleic acid binding"/>
    <property type="evidence" value="ECO:0007669"/>
    <property type="project" value="InterPro"/>
</dbReference>
<sequence>MDPSSNPLDPLQDLVAALRQALAALPAPAPTTPAITSADTVTASSAPLFSSPMAQPAPYSGSVEDCNGFLLQCSLVLEMQPHLYPTERSKVAFVITQLRGQALLWAESLWSQDSPVTQSYAGFVEHFKEVFGKPSWDSSVGEELCKLRQSKLMVTEYAIQFRTLAAKSGWNEQALLAAYRQGLSPQVRLHLAAHEDVIGLERLIQLSIRVATRMQSCVHKSQDQSRPYTRRDRPEPVSPPEPAPEPAPEPMQLGTMRLNPAERQRLTQSLCLYCGDPGHALPVCPIRPPRPMVSTIFSFLPHMKPLTTHGTLTTARTSVTVVALLDSGSAANFISGTLCRQLGLATVTPYQIRCITGKPISRRRIHHSAGPVLLQVGLLHVEETTFLVLEESTADVILGRPWLEQHNPILSWSTGKVLKWGDTCFLGCFPHLPAPHSPTPISLPVQATSIESPLVNQPLRIPTCYAPFSDVFCPKRASKLPPHRPWDCAIDLLPGEPVPRGRNYPLSVPEEKAMEEYIKEALAQGYIRPSTSPAASSFFFVAKKDGGLRPCIDYRALNQITVKFRYPLPLVPAALEHLQGATIFTKLDLRSAYNLIRIREGDEWKTAFITPTGHYEYLVMPYGLANAPSVFQDFIHEVLREFLHRCVLVYIDDILIYSRSLAEHHQHVAEVLGRLREFQLFLKAEKCSFHQPSVQFLGYNISSSGIQMDEGKITAVRDWPAPATVNKLQRFLGFTNFYRRFISNYSSIADPLTNLLRNKPKSLLWSPAAEGAFKTLNTCRLLPLKGPPTAMEAAELLFNQVFHYFGIPEDIVSDRGPQFVSRVWRAFFTRLGVAINLSSGYHPQTNGQTERKIQEISRYLRTFCHGHQDSWSQYLGWAEYAQNSLRQPSTGLTPFQCVLGYQPPLFPWSGEPSDVPAVDHWFRESERVCGSAHHQLQRTLCRRRLTADCRRTDAPAYQPGQKVWLSTKDIQLRLPSRKLNPRFIGPFTILKQVNPVTYKLQLPQGYRIHPTFHVSLLKPHHPSVLPSTEPGEDAAEPPLPLLLDDGTAYGVKEILDSRHRGGRLEYLVDWEGYGPEERSWVPRDDVLDPDLLTSFHATHPHRPAPRGRGRPPQRRGLQPSGAGREEGGTVTDTPGSNNNQSQRTHSPEY</sequence>
<name>A0AAE0RGC2_9TELE</name>
<feature type="region of interest" description="Disordered" evidence="8">
    <location>
        <begin position="1095"/>
        <end position="1149"/>
    </location>
</feature>
<feature type="domain" description="Reverse transcriptase" evidence="10">
    <location>
        <begin position="522"/>
        <end position="701"/>
    </location>
</feature>
<dbReference type="AlphaFoldDB" id="A0AAE0RGC2"/>
<dbReference type="InterPro" id="IPR016197">
    <property type="entry name" value="Chromo-like_dom_sf"/>
</dbReference>
<dbReference type="InterPro" id="IPR043502">
    <property type="entry name" value="DNA/RNA_pol_sf"/>
</dbReference>
<dbReference type="SUPFAM" id="SSF54160">
    <property type="entry name" value="Chromo domain-like"/>
    <property type="match status" value="1"/>
</dbReference>
<proteinExistence type="inferred from homology"/>
<evidence type="ECO:0000259" key="10">
    <source>
        <dbReference type="PROSITE" id="PS50878"/>
    </source>
</evidence>
<dbReference type="CDD" id="cd01647">
    <property type="entry name" value="RT_LTR"/>
    <property type="match status" value="1"/>
</dbReference>
<evidence type="ECO:0000256" key="3">
    <source>
        <dbReference type="ARBA" id="ARBA00012180"/>
    </source>
</evidence>
<dbReference type="InterPro" id="IPR045358">
    <property type="entry name" value="Ty3_capsid"/>
</dbReference>
<comment type="subcellular location">
    <subcellularLocation>
        <location evidence="1">Nucleus</location>
    </subcellularLocation>
</comment>
<dbReference type="Gene3D" id="3.30.70.270">
    <property type="match status" value="2"/>
</dbReference>
<dbReference type="EC" id="3.1.26.4" evidence="3"/>
<keyword evidence="5" id="KW-0548">Nucleotidyltransferase</keyword>
<evidence type="ECO:0000256" key="4">
    <source>
        <dbReference type="ARBA" id="ARBA00022679"/>
    </source>
</evidence>
<dbReference type="CDD" id="cd00303">
    <property type="entry name" value="retropepsin_like"/>
    <property type="match status" value="1"/>
</dbReference>
<dbReference type="SMART" id="SM00298">
    <property type="entry name" value="CHROMO"/>
    <property type="match status" value="1"/>
</dbReference>
<dbReference type="PROSITE" id="PS50013">
    <property type="entry name" value="CHROMO_2"/>
    <property type="match status" value="1"/>
</dbReference>
<evidence type="ECO:0000259" key="11">
    <source>
        <dbReference type="PROSITE" id="PS50994"/>
    </source>
</evidence>
<dbReference type="InterPro" id="IPR056924">
    <property type="entry name" value="SH3_Tf2-1"/>
</dbReference>
<dbReference type="SUPFAM" id="SSF56672">
    <property type="entry name" value="DNA/RNA polymerases"/>
    <property type="match status" value="1"/>
</dbReference>
<dbReference type="Gene3D" id="2.40.50.40">
    <property type="match status" value="1"/>
</dbReference>
<evidence type="ECO:0000313" key="12">
    <source>
        <dbReference type="EMBL" id="KAK3553581.1"/>
    </source>
</evidence>
<dbReference type="SUPFAM" id="SSF53098">
    <property type="entry name" value="Ribonuclease H-like"/>
    <property type="match status" value="1"/>
</dbReference>
<dbReference type="InterPro" id="IPR021109">
    <property type="entry name" value="Peptidase_aspartic_dom_sf"/>
</dbReference>
<evidence type="ECO:0000256" key="1">
    <source>
        <dbReference type="ARBA" id="ARBA00004123"/>
    </source>
</evidence>
<dbReference type="InterPro" id="IPR050951">
    <property type="entry name" value="Retrovirus_Pol_polyprotein"/>
</dbReference>
<dbReference type="InterPro" id="IPR000477">
    <property type="entry name" value="RT_dom"/>
</dbReference>
<evidence type="ECO:0000256" key="8">
    <source>
        <dbReference type="SAM" id="MobiDB-lite"/>
    </source>
</evidence>
<evidence type="ECO:0000313" key="13">
    <source>
        <dbReference type="Proteomes" id="UP001274896"/>
    </source>
</evidence>
<evidence type="ECO:0000259" key="9">
    <source>
        <dbReference type="PROSITE" id="PS50013"/>
    </source>
</evidence>
<dbReference type="Gene3D" id="3.30.420.10">
    <property type="entry name" value="Ribonuclease H-like superfamily/Ribonuclease H"/>
    <property type="match status" value="1"/>
</dbReference>
<dbReference type="Pfam" id="PF19259">
    <property type="entry name" value="Ty3_capsid"/>
    <property type="match status" value="1"/>
</dbReference>
<dbReference type="PROSITE" id="PS50878">
    <property type="entry name" value="RT_POL"/>
    <property type="match status" value="1"/>
</dbReference>
<dbReference type="GO" id="GO:0005634">
    <property type="term" value="C:nucleus"/>
    <property type="evidence" value="ECO:0007669"/>
    <property type="project" value="UniProtKB-SubCell"/>
</dbReference>
<dbReference type="SUPFAM" id="SSF50630">
    <property type="entry name" value="Acid proteases"/>
    <property type="match status" value="1"/>
</dbReference>
<evidence type="ECO:0000256" key="6">
    <source>
        <dbReference type="ARBA" id="ARBA00022722"/>
    </source>
</evidence>
<evidence type="ECO:0000256" key="2">
    <source>
        <dbReference type="ARBA" id="ARBA00010879"/>
    </source>
</evidence>
<keyword evidence="4" id="KW-0808">Transferase</keyword>
<feature type="compositionally biased region" description="Pro residues" evidence="8">
    <location>
        <begin position="236"/>
        <end position="249"/>
    </location>
</feature>
<comment type="caution">
    <text evidence="12">The sequence shown here is derived from an EMBL/GenBank/DDBJ whole genome shotgun (WGS) entry which is preliminary data.</text>
</comment>
<dbReference type="InterPro" id="IPR036397">
    <property type="entry name" value="RNaseH_sf"/>
</dbReference>
<gene>
    <name evidence="12" type="ORF">QTP70_005750</name>
</gene>
<dbReference type="InterPro" id="IPR043128">
    <property type="entry name" value="Rev_trsase/Diguanyl_cyclase"/>
</dbReference>
<dbReference type="Gene3D" id="2.40.70.10">
    <property type="entry name" value="Acid Proteases"/>
    <property type="match status" value="1"/>
</dbReference>
<dbReference type="InterPro" id="IPR000953">
    <property type="entry name" value="Chromo/chromo_shadow_dom"/>
</dbReference>
<keyword evidence="6" id="KW-0540">Nuclease</keyword>
<dbReference type="GO" id="GO:0004523">
    <property type="term" value="F:RNA-DNA hybrid ribonuclease activity"/>
    <property type="evidence" value="ECO:0007669"/>
    <property type="project" value="UniProtKB-EC"/>
</dbReference>
<feature type="compositionally biased region" description="Polar residues" evidence="8">
    <location>
        <begin position="217"/>
        <end position="227"/>
    </location>
</feature>
<organism evidence="12 13">
    <name type="scientific">Hemibagrus guttatus</name>
    <dbReference type="NCBI Taxonomy" id="175788"/>
    <lineage>
        <taxon>Eukaryota</taxon>
        <taxon>Metazoa</taxon>
        <taxon>Chordata</taxon>
        <taxon>Craniata</taxon>
        <taxon>Vertebrata</taxon>
        <taxon>Euteleostomi</taxon>
        <taxon>Actinopterygii</taxon>
        <taxon>Neopterygii</taxon>
        <taxon>Teleostei</taxon>
        <taxon>Ostariophysi</taxon>
        <taxon>Siluriformes</taxon>
        <taxon>Bagridae</taxon>
        <taxon>Hemibagrus</taxon>
    </lineage>
</organism>
<dbReference type="PANTHER" id="PTHR37984:SF5">
    <property type="entry name" value="PROTEIN NYNRIN-LIKE"/>
    <property type="match status" value="1"/>
</dbReference>
<dbReference type="Proteomes" id="UP001274896">
    <property type="component" value="Unassembled WGS sequence"/>
</dbReference>
<protein>
    <recommendedName>
        <fullName evidence="3">ribonuclease H</fullName>
        <ecNumber evidence="3">3.1.26.4</ecNumber>
    </recommendedName>
</protein>
<feature type="compositionally biased region" description="Polar residues" evidence="8">
    <location>
        <begin position="1130"/>
        <end position="1149"/>
    </location>
</feature>
<dbReference type="Pfam" id="PF00078">
    <property type="entry name" value="RVT_1"/>
    <property type="match status" value="1"/>
</dbReference>
<dbReference type="EMBL" id="JAUCMX010000002">
    <property type="protein sequence ID" value="KAK3553581.1"/>
    <property type="molecule type" value="Genomic_DNA"/>
</dbReference>
<reference evidence="12" key="1">
    <citation type="submission" date="2023-06" db="EMBL/GenBank/DDBJ databases">
        <title>Male Hemibagrus guttatus genome.</title>
        <authorList>
            <person name="Bian C."/>
        </authorList>
    </citation>
    <scope>NUCLEOTIDE SEQUENCE</scope>
    <source>
        <strain evidence="12">Male_cb2023</strain>
        <tissue evidence="12">Muscle</tissue>
    </source>
</reference>
<evidence type="ECO:0000256" key="5">
    <source>
        <dbReference type="ARBA" id="ARBA00022695"/>
    </source>
</evidence>
<dbReference type="GO" id="GO:0015074">
    <property type="term" value="P:DNA integration"/>
    <property type="evidence" value="ECO:0007669"/>
    <property type="project" value="InterPro"/>
</dbReference>
<dbReference type="Pfam" id="PF00385">
    <property type="entry name" value="Chromo"/>
    <property type="match status" value="1"/>
</dbReference>
<keyword evidence="7" id="KW-0255">Endonuclease</keyword>
<dbReference type="PROSITE" id="PS50994">
    <property type="entry name" value="INTEGRASE"/>
    <property type="match status" value="1"/>
</dbReference>
<feature type="region of interest" description="Disordered" evidence="8">
    <location>
        <begin position="217"/>
        <end position="253"/>
    </location>
</feature>
<dbReference type="Pfam" id="PF24626">
    <property type="entry name" value="SH3_Tf2-1"/>
    <property type="match status" value="1"/>
</dbReference>
<dbReference type="InterPro" id="IPR012337">
    <property type="entry name" value="RNaseH-like_sf"/>
</dbReference>
<keyword evidence="13" id="KW-1185">Reference proteome</keyword>
<dbReference type="InterPro" id="IPR001584">
    <property type="entry name" value="Integrase_cat-core"/>
</dbReference>
<comment type="similarity">
    <text evidence="2">Belongs to the beta type-B retroviral polymerase family. HERV class-II K(HML-2) pol subfamily.</text>
</comment>
<keyword evidence="7" id="KW-0378">Hydrolase</keyword>
<feature type="domain" description="Chromo" evidence="9">
    <location>
        <begin position="1049"/>
        <end position="1107"/>
    </location>
</feature>
<dbReference type="Gene3D" id="3.10.10.10">
    <property type="entry name" value="HIV Type 1 Reverse Transcriptase, subunit A, domain 1"/>
    <property type="match status" value="1"/>
</dbReference>
<dbReference type="FunFam" id="3.30.70.270:FF:000020">
    <property type="entry name" value="Transposon Tf2-6 polyprotein-like Protein"/>
    <property type="match status" value="1"/>
</dbReference>
<feature type="compositionally biased region" description="Basic residues" evidence="8">
    <location>
        <begin position="1098"/>
        <end position="1113"/>
    </location>
</feature>